<keyword evidence="1" id="KW-0472">Membrane</keyword>
<sequence>MRKSLNILLIIISIAIIGFVAMILFGVSIMGTKTDSEYFGKHIALGTWSKCHKDGSYVEHKITEQYMLILTTKRPDEIIIFGNKVLDENLISYQLKNGTKILTDNDTLVTIEHSSNKIVLMSTWGFNKYELNKAEFDYEEIDSTNLKLWKKKTLTEFHKRAESKKCPDLRTVKEKAEVEKVTPELKLEELEDIRIENIEN</sequence>
<evidence type="ECO:0000256" key="1">
    <source>
        <dbReference type="SAM" id="Phobius"/>
    </source>
</evidence>
<accession>A0ABT0HD49</accession>
<keyword evidence="1" id="KW-1133">Transmembrane helix</keyword>
<reference evidence="2" key="1">
    <citation type="submission" date="2022-04" db="EMBL/GenBank/DDBJ databases">
        <authorList>
            <person name="Ren T."/>
        </authorList>
    </citation>
    <scope>NUCLEOTIDE SEQUENCE</scope>
    <source>
        <strain evidence="2">F63249</strain>
    </source>
</reference>
<organism evidence="2 3">
    <name type="scientific">Psychroserpens algicola</name>
    <dbReference type="NCBI Taxonomy" id="1719034"/>
    <lineage>
        <taxon>Bacteria</taxon>
        <taxon>Pseudomonadati</taxon>
        <taxon>Bacteroidota</taxon>
        <taxon>Flavobacteriia</taxon>
        <taxon>Flavobacteriales</taxon>
        <taxon>Flavobacteriaceae</taxon>
        <taxon>Psychroserpens</taxon>
    </lineage>
</organism>
<keyword evidence="3" id="KW-1185">Reference proteome</keyword>
<feature type="transmembrane region" description="Helical" evidence="1">
    <location>
        <begin position="7"/>
        <end position="31"/>
    </location>
</feature>
<protein>
    <submittedName>
        <fullName evidence="2">Uncharacterized protein</fullName>
    </submittedName>
</protein>
<comment type="caution">
    <text evidence="2">The sequence shown here is derived from an EMBL/GenBank/DDBJ whole genome shotgun (WGS) entry which is preliminary data.</text>
</comment>
<dbReference type="Proteomes" id="UP001203687">
    <property type="component" value="Unassembled WGS sequence"/>
</dbReference>
<dbReference type="EMBL" id="JALPQF010000035">
    <property type="protein sequence ID" value="MCK8482297.1"/>
    <property type="molecule type" value="Genomic_DNA"/>
</dbReference>
<keyword evidence="1" id="KW-0812">Transmembrane</keyword>
<dbReference type="RefSeq" id="WP_248414015.1">
    <property type="nucleotide sequence ID" value="NZ_JALPQF010000035.1"/>
</dbReference>
<evidence type="ECO:0000313" key="3">
    <source>
        <dbReference type="Proteomes" id="UP001203687"/>
    </source>
</evidence>
<gene>
    <name evidence="2" type="ORF">MUY34_16860</name>
</gene>
<name>A0ABT0HD49_9FLAO</name>
<proteinExistence type="predicted"/>
<evidence type="ECO:0000313" key="2">
    <source>
        <dbReference type="EMBL" id="MCK8482297.1"/>
    </source>
</evidence>